<feature type="compositionally biased region" description="Basic and acidic residues" evidence="2">
    <location>
        <begin position="9"/>
        <end position="18"/>
    </location>
</feature>
<evidence type="ECO:0000256" key="1">
    <source>
        <dbReference type="ARBA" id="ARBA00007114"/>
    </source>
</evidence>
<dbReference type="AlphaFoldDB" id="A0A8X7X7K0"/>
<feature type="non-terminal residue" evidence="3">
    <location>
        <position position="1"/>
    </location>
</feature>
<dbReference type="InterPro" id="IPR007955">
    <property type="entry name" value="Bystin"/>
</dbReference>
<comment type="caution">
    <text evidence="3">The sequence shown here is derived from an EMBL/GenBank/DDBJ whole genome shotgun (WGS) entry which is preliminary data.</text>
</comment>
<dbReference type="PANTHER" id="PTHR12821:SF0">
    <property type="entry name" value="BYSTIN"/>
    <property type="match status" value="1"/>
</dbReference>
<feature type="compositionally biased region" description="Basic and acidic residues" evidence="2">
    <location>
        <begin position="239"/>
        <end position="251"/>
    </location>
</feature>
<feature type="region of interest" description="Disordered" evidence="2">
    <location>
        <begin position="239"/>
        <end position="260"/>
    </location>
</feature>
<keyword evidence="4" id="KW-1185">Reference proteome</keyword>
<feature type="region of interest" description="Disordered" evidence="2">
    <location>
        <begin position="1"/>
        <end position="27"/>
    </location>
</feature>
<gene>
    <name evidence="3" type="primary">Bysl_0</name>
    <name evidence="3" type="ORF">GTO96_0002130</name>
</gene>
<dbReference type="Pfam" id="PF05291">
    <property type="entry name" value="Bystin"/>
    <property type="match status" value="1"/>
</dbReference>
<comment type="similarity">
    <text evidence="1">Belongs to the bystin family.</text>
</comment>
<protein>
    <submittedName>
        <fullName evidence="3">BYST protein</fullName>
    </submittedName>
</protein>
<dbReference type="GO" id="GO:0006364">
    <property type="term" value="P:rRNA processing"/>
    <property type="evidence" value="ECO:0007669"/>
    <property type="project" value="TreeGrafter"/>
</dbReference>
<dbReference type="PANTHER" id="PTHR12821">
    <property type="entry name" value="BYSTIN"/>
    <property type="match status" value="1"/>
</dbReference>
<name>A0A8X7X7K0_POLSE</name>
<accession>A0A8X7X7K0</accession>
<proteinExistence type="inferred from homology"/>
<dbReference type="GO" id="GO:0030688">
    <property type="term" value="C:preribosome, small subunit precursor"/>
    <property type="evidence" value="ECO:0007669"/>
    <property type="project" value="TreeGrafter"/>
</dbReference>
<dbReference type="GO" id="GO:0005737">
    <property type="term" value="C:cytoplasm"/>
    <property type="evidence" value="ECO:0007669"/>
    <property type="project" value="TreeGrafter"/>
</dbReference>
<evidence type="ECO:0000256" key="2">
    <source>
        <dbReference type="SAM" id="MobiDB-lite"/>
    </source>
</evidence>
<feature type="non-terminal residue" evidence="3">
    <location>
        <position position="260"/>
    </location>
</feature>
<evidence type="ECO:0000313" key="3">
    <source>
        <dbReference type="EMBL" id="KAG2463713.1"/>
    </source>
</evidence>
<dbReference type="Proteomes" id="UP000886611">
    <property type="component" value="Unassembled WGS sequence"/>
</dbReference>
<dbReference type="GO" id="GO:0005730">
    <property type="term" value="C:nucleolus"/>
    <property type="evidence" value="ECO:0007669"/>
    <property type="project" value="TreeGrafter"/>
</dbReference>
<evidence type="ECO:0000313" key="4">
    <source>
        <dbReference type="Proteomes" id="UP000886611"/>
    </source>
</evidence>
<dbReference type="GO" id="GO:0030515">
    <property type="term" value="F:snoRNA binding"/>
    <property type="evidence" value="ECO:0007669"/>
    <property type="project" value="TreeGrafter"/>
</dbReference>
<dbReference type="EMBL" id="JAATIS010003638">
    <property type="protein sequence ID" value="KAG2463713.1"/>
    <property type="molecule type" value="Genomic_DNA"/>
</dbReference>
<reference evidence="3 4" key="1">
    <citation type="journal article" date="2021" name="Cell">
        <title>Tracing the genetic footprints of vertebrate landing in non-teleost ray-finned fishes.</title>
        <authorList>
            <person name="Bi X."/>
            <person name="Wang K."/>
            <person name="Yang L."/>
            <person name="Pan H."/>
            <person name="Jiang H."/>
            <person name="Wei Q."/>
            <person name="Fang M."/>
            <person name="Yu H."/>
            <person name="Zhu C."/>
            <person name="Cai Y."/>
            <person name="He Y."/>
            <person name="Gan X."/>
            <person name="Zeng H."/>
            <person name="Yu D."/>
            <person name="Zhu Y."/>
            <person name="Jiang H."/>
            <person name="Qiu Q."/>
            <person name="Yang H."/>
            <person name="Zhang Y.E."/>
            <person name="Wang W."/>
            <person name="Zhu M."/>
            <person name="He S."/>
            <person name="Zhang G."/>
        </authorList>
    </citation>
    <scope>NUCLEOTIDE SEQUENCE [LARGE SCALE GENOMIC DNA]</scope>
    <source>
        <strain evidence="3">Bchr_013</strain>
    </source>
</reference>
<sequence>MSDSCGPACHREPPKEHYTAQAAKLPPSSHYLQRPQAEDDGAAVTEAHASQLRPRSIFTSSLKERMAQRFFNLVLLPRIQDDITEYKKLNFHLYSALKKGLFKPGAWFKGILIPLCESGTCSLREAIIIGSILTKCSIPVLHSSAAMLKLAEMEYNGANSIFLRLLIDKKYALPFRVIDALVYHFLRFRTDQRTLPVLWHQCLLTFVQRYKEDLASEQKAALLDLLKVHVHPQISTEVRRELANSKSRDQETAEPVMAME</sequence>
<organism evidence="3 4">
    <name type="scientific">Polypterus senegalus</name>
    <name type="common">Senegal bichir</name>
    <dbReference type="NCBI Taxonomy" id="55291"/>
    <lineage>
        <taxon>Eukaryota</taxon>
        <taxon>Metazoa</taxon>
        <taxon>Chordata</taxon>
        <taxon>Craniata</taxon>
        <taxon>Vertebrata</taxon>
        <taxon>Euteleostomi</taxon>
        <taxon>Actinopterygii</taxon>
        <taxon>Polypteriformes</taxon>
        <taxon>Polypteridae</taxon>
        <taxon>Polypterus</taxon>
    </lineage>
</organism>